<name>A0A8S1EX29_9PELO</name>
<keyword evidence="7" id="KW-0677">Repeat</keyword>
<proteinExistence type="predicted"/>
<evidence type="ECO:0000256" key="2">
    <source>
        <dbReference type="ARBA" id="ARBA00022475"/>
    </source>
</evidence>
<keyword evidence="8 17" id="KW-1133">Transmembrane helix</keyword>
<dbReference type="PROSITE" id="PS00010">
    <property type="entry name" value="ASX_HYDROXYL"/>
    <property type="match status" value="1"/>
</dbReference>
<dbReference type="InterPro" id="IPR000742">
    <property type="entry name" value="EGF"/>
</dbReference>
<evidence type="ECO:0000256" key="12">
    <source>
        <dbReference type="ARBA" id="ARBA00023180"/>
    </source>
</evidence>
<feature type="repeat" description="LDL-receptor class B" evidence="15">
    <location>
        <begin position="575"/>
        <end position="617"/>
    </location>
</feature>
<feature type="disulfide bond" evidence="13">
    <location>
        <begin position="432"/>
        <end position="442"/>
    </location>
</feature>
<dbReference type="PROSITE" id="PS51120">
    <property type="entry name" value="LDLRB"/>
    <property type="match status" value="3"/>
</dbReference>
<keyword evidence="12" id="KW-0325">Glycoprotein</keyword>
<evidence type="ECO:0000256" key="17">
    <source>
        <dbReference type="SAM" id="Phobius"/>
    </source>
</evidence>
<dbReference type="AlphaFoldDB" id="A0A8S1EX29"/>
<comment type="caution">
    <text evidence="13">Lacks conserved residue(s) required for the propagation of feature annotation.</text>
</comment>
<dbReference type="InterPro" id="IPR002172">
    <property type="entry name" value="LDrepeatLR_classA_rpt"/>
</dbReference>
<keyword evidence="6 18" id="KW-0732">Signal</keyword>
<feature type="disulfide bond" evidence="14">
    <location>
        <begin position="232"/>
        <end position="247"/>
    </location>
</feature>
<dbReference type="InterPro" id="IPR018097">
    <property type="entry name" value="EGF_Ca-bd_CS"/>
</dbReference>
<dbReference type="SUPFAM" id="SSF57196">
    <property type="entry name" value="EGF/Laminin"/>
    <property type="match status" value="1"/>
</dbReference>
<gene>
    <name evidence="20" type="ORF">CBOVIS_LOCUS6503</name>
</gene>
<dbReference type="Pfam" id="PF07645">
    <property type="entry name" value="EGF_CA"/>
    <property type="match status" value="1"/>
</dbReference>
<dbReference type="PROSITE" id="PS51257">
    <property type="entry name" value="PROKAR_LIPOPROTEIN"/>
    <property type="match status" value="1"/>
</dbReference>
<dbReference type="PANTHER" id="PTHR22722:SF14">
    <property type="entry name" value="MEGALIN, ISOFORM A"/>
    <property type="match status" value="1"/>
</dbReference>
<evidence type="ECO:0000256" key="9">
    <source>
        <dbReference type="ARBA" id="ARBA00023136"/>
    </source>
</evidence>
<evidence type="ECO:0000313" key="21">
    <source>
        <dbReference type="Proteomes" id="UP000494206"/>
    </source>
</evidence>
<evidence type="ECO:0000256" key="7">
    <source>
        <dbReference type="ARBA" id="ARBA00022737"/>
    </source>
</evidence>
<evidence type="ECO:0000256" key="10">
    <source>
        <dbReference type="ARBA" id="ARBA00023157"/>
    </source>
</evidence>
<dbReference type="GO" id="GO:0043235">
    <property type="term" value="C:receptor complex"/>
    <property type="evidence" value="ECO:0007669"/>
    <property type="project" value="TreeGrafter"/>
</dbReference>
<dbReference type="InterPro" id="IPR049883">
    <property type="entry name" value="NOTCH1_EGF-like"/>
</dbReference>
<evidence type="ECO:0000256" key="3">
    <source>
        <dbReference type="ARBA" id="ARBA00022536"/>
    </source>
</evidence>
<feature type="transmembrane region" description="Helical" evidence="17">
    <location>
        <begin position="813"/>
        <end position="835"/>
    </location>
</feature>
<dbReference type="Pfam" id="PF00057">
    <property type="entry name" value="Ldl_recept_a"/>
    <property type="match status" value="7"/>
</dbReference>
<dbReference type="PANTHER" id="PTHR22722">
    <property type="entry name" value="LOW-DENSITY LIPOPROTEIN RECEPTOR-RELATED PROTEIN 2-RELATED"/>
    <property type="match status" value="1"/>
</dbReference>
<dbReference type="PROSITE" id="PS01187">
    <property type="entry name" value="EGF_CA"/>
    <property type="match status" value="1"/>
</dbReference>
<keyword evidence="3 13" id="KW-0245">EGF-like domain</keyword>
<comment type="caution">
    <text evidence="20">The sequence shown here is derived from an EMBL/GenBank/DDBJ whole genome shotgun (WGS) entry which is preliminary data.</text>
</comment>
<dbReference type="InterPro" id="IPR000033">
    <property type="entry name" value="LDLR_classB_rpt"/>
</dbReference>
<dbReference type="InterPro" id="IPR011042">
    <property type="entry name" value="6-blade_b-propeller_TolB-like"/>
</dbReference>
<dbReference type="SMART" id="SM00135">
    <property type="entry name" value="LY"/>
    <property type="match status" value="5"/>
</dbReference>
<evidence type="ECO:0000313" key="20">
    <source>
        <dbReference type="EMBL" id="CAB3404118.1"/>
    </source>
</evidence>
<dbReference type="CDD" id="cd00112">
    <property type="entry name" value="LDLa"/>
    <property type="match status" value="6"/>
</dbReference>
<dbReference type="CDD" id="cd00054">
    <property type="entry name" value="EGF_CA"/>
    <property type="match status" value="1"/>
</dbReference>
<feature type="disulfide bond" evidence="14">
    <location>
        <begin position="102"/>
        <end position="117"/>
    </location>
</feature>
<feature type="chain" id="PRO_5035733167" description="EGF-like domain-containing protein" evidence="18">
    <location>
        <begin position="19"/>
        <end position="900"/>
    </location>
</feature>
<dbReference type="Proteomes" id="UP000494206">
    <property type="component" value="Unassembled WGS sequence"/>
</dbReference>
<evidence type="ECO:0000256" key="16">
    <source>
        <dbReference type="SAM" id="MobiDB-lite"/>
    </source>
</evidence>
<evidence type="ECO:0000256" key="11">
    <source>
        <dbReference type="ARBA" id="ARBA00023170"/>
    </source>
</evidence>
<evidence type="ECO:0000256" key="8">
    <source>
        <dbReference type="ARBA" id="ARBA00022989"/>
    </source>
</evidence>
<comment type="subcellular location">
    <subcellularLocation>
        <location evidence="1">Cell membrane</location>
        <topology evidence="1">Single-pass type I membrane protein</topology>
    </subcellularLocation>
</comment>
<feature type="domain" description="EGF-like" evidence="19">
    <location>
        <begin position="428"/>
        <end position="463"/>
    </location>
</feature>
<dbReference type="SUPFAM" id="SSF63825">
    <property type="entry name" value="YWTD domain"/>
    <property type="match status" value="1"/>
</dbReference>
<evidence type="ECO:0000256" key="14">
    <source>
        <dbReference type="PROSITE-ProRule" id="PRU00124"/>
    </source>
</evidence>
<evidence type="ECO:0000256" key="4">
    <source>
        <dbReference type="ARBA" id="ARBA00022583"/>
    </source>
</evidence>
<dbReference type="Gene3D" id="2.10.25.10">
    <property type="entry name" value="Laminin"/>
    <property type="match status" value="1"/>
</dbReference>
<evidence type="ECO:0000256" key="15">
    <source>
        <dbReference type="PROSITE-ProRule" id="PRU00461"/>
    </source>
</evidence>
<accession>A0A8S1EX29</accession>
<feature type="disulfide bond" evidence="14">
    <location>
        <begin position="173"/>
        <end position="191"/>
    </location>
</feature>
<protein>
    <recommendedName>
        <fullName evidence="19">EGF-like domain-containing protein</fullName>
    </recommendedName>
</protein>
<dbReference type="Gene3D" id="2.120.10.30">
    <property type="entry name" value="TolB, C-terminal domain"/>
    <property type="match status" value="1"/>
</dbReference>
<evidence type="ECO:0000256" key="5">
    <source>
        <dbReference type="ARBA" id="ARBA00022692"/>
    </source>
</evidence>
<dbReference type="SMART" id="SM00192">
    <property type="entry name" value="LDLa"/>
    <property type="match status" value="7"/>
</dbReference>
<dbReference type="Pfam" id="PF00058">
    <property type="entry name" value="Ldl_recept_b"/>
    <property type="match status" value="2"/>
</dbReference>
<feature type="disulfide bond" evidence="14">
    <location>
        <begin position="327"/>
        <end position="342"/>
    </location>
</feature>
<feature type="disulfide bond" evidence="14">
    <location>
        <begin position="275"/>
        <end position="290"/>
    </location>
</feature>
<feature type="disulfide bond" evidence="14">
    <location>
        <begin position="146"/>
        <end position="161"/>
    </location>
</feature>
<dbReference type="EMBL" id="CADEPM010000004">
    <property type="protein sequence ID" value="CAB3404118.1"/>
    <property type="molecule type" value="Genomic_DNA"/>
</dbReference>
<feature type="repeat" description="LDL-receptor class B" evidence="15">
    <location>
        <begin position="618"/>
        <end position="662"/>
    </location>
</feature>
<evidence type="ECO:0000256" key="13">
    <source>
        <dbReference type="PROSITE-ProRule" id="PRU00076"/>
    </source>
</evidence>
<feature type="disulfide bond" evidence="14">
    <location>
        <begin position="43"/>
        <end position="61"/>
    </location>
</feature>
<keyword evidence="21" id="KW-1185">Reference proteome</keyword>
<dbReference type="InterPro" id="IPR023415">
    <property type="entry name" value="LDLR_class-A_CS"/>
</dbReference>
<dbReference type="GO" id="GO:0016324">
    <property type="term" value="C:apical plasma membrane"/>
    <property type="evidence" value="ECO:0007669"/>
    <property type="project" value="TreeGrafter"/>
</dbReference>
<feature type="disulfide bond" evidence="14">
    <location>
        <begin position="166"/>
        <end position="178"/>
    </location>
</feature>
<keyword evidence="4" id="KW-0254">Endocytosis</keyword>
<dbReference type="PROSITE" id="PS50026">
    <property type="entry name" value="EGF_3"/>
    <property type="match status" value="1"/>
</dbReference>
<dbReference type="FunFam" id="2.10.25.10:FF:000009">
    <property type="entry name" value="Low-density lipoprotein receptor isoform 1"/>
    <property type="match status" value="1"/>
</dbReference>
<feature type="region of interest" description="Disordered" evidence="16">
    <location>
        <begin position="858"/>
        <end position="900"/>
    </location>
</feature>
<keyword evidence="10 13" id="KW-1015">Disulfide bond</keyword>
<dbReference type="PRINTS" id="PR00261">
    <property type="entry name" value="LDLRECEPTOR"/>
</dbReference>
<dbReference type="Gene3D" id="4.10.400.10">
    <property type="entry name" value="Low-density Lipoprotein Receptor"/>
    <property type="match status" value="7"/>
</dbReference>
<dbReference type="InterPro" id="IPR000152">
    <property type="entry name" value="EGF-type_Asp/Asn_hydroxyl_site"/>
</dbReference>
<dbReference type="SUPFAM" id="SSF57424">
    <property type="entry name" value="LDL receptor-like module"/>
    <property type="match status" value="7"/>
</dbReference>
<feature type="disulfide bond" evidence="14">
    <location>
        <begin position="220"/>
        <end position="238"/>
    </location>
</feature>
<keyword evidence="2" id="KW-1003">Cell membrane</keyword>
<evidence type="ECO:0000259" key="19">
    <source>
        <dbReference type="PROSITE" id="PS50026"/>
    </source>
</evidence>
<dbReference type="GO" id="GO:0005509">
    <property type="term" value="F:calcium ion binding"/>
    <property type="evidence" value="ECO:0007669"/>
    <property type="project" value="InterPro"/>
</dbReference>
<evidence type="ECO:0000256" key="6">
    <source>
        <dbReference type="ARBA" id="ARBA00022729"/>
    </source>
</evidence>
<dbReference type="FunFam" id="4.10.400.10:FF:000034">
    <property type="entry name" value="Low-density lipoprotein receptor-related protein 2"/>
    <property type="match status" value="1"/>
</dbReference>
<dbReference type="InterPro" id="IPR001881">
    <property type="entry name" value="EGF-like_Ca-bd_dom"/>
</dbReference>
<keyword evidence="9 17" id="KW-0472">Membrane</keyword>
<dbReference type="InterPro" id="IPR036055">
    <property type="entry name" value="LDL_receptor-like_sf"/>
</dbReference>
<dbReference type="SMART" id="SM00179">
    <property type="entry name" value="EGF_CA"/>
    <property type="match status" value="1"/>
</dbReference>
<dbReference type="FunFam" id="2.120.10.30:FF:000241">
    <property type="entry name" value="Low-density lipoprotein receptor-related protein 6"/>
    <property type="match status" value="1"/>
</dbReference>
<keyword evidence="11" id="KW-0675">Receptor</keyword>
<feature type="repeat" description="LDL-receptor class B" evidence="15">
    <location>
        <begin position="663"/>
        <end position="707"/>
    </location>
</feature>
<feature type="compositionally biased region" description="Basic and acidic residues" evidence="16">
    <location>
        <begin position="858"/>
        <end position="880"/>
    </location>
</feature>
<keyword evidence="5 17" id="KW-0812">Transmembrane</keyword>
<dbReference type="GO" id="GO:0006898">
    <property type="term" value="P:receptor-mediated endocytosis"/>
    <property type="evidence" value="ECO:0007669"/>
    <property type="project" value="TreeGrafter"/>
</dbReference>
<feature type="disulfide bond" evidence="14">
    <location>
        <begin position="55"/>
        <end position="70"/>
    </location>
</feature>
<dbReference type="PROSITE" id="PS50068">
    <property type="entry name" value="LDLRA_2"/>
    <property type="match status" value="7"/>
</dbReference>
<organism evidence="20 21">
    <name type="scientific">Caenorhabditis bovis</name>
    <dbReference type="NCBI Taxonomy" id="2654633"/>
    <lineage>
        <taxon>Eukaryota</taxon>
        <taxon>Metazoa</taxon>
        <taxon>Ecdysozoa</taxon>
        <taxon>Nematoda</taxon>
        <taxon>Chromadorea</taxon>
        <taxon>Rhabditida</taxon>
        <taxon>Rhabditina</taxon>
        <taxon>Rhabditomorpha</taxon>
        <taxon>Rhabditoidea</taxon>
        <taxon>Rhabditidae</taxon>
        <taxon>Peloderinae</taxon>
        <taxon>Caenorhabditis</taxon>
    </lineage>
</organism>
<feature type="signal peptide" evidence="18">
    <location>
        <begin position="1"/>
        <end position="18"/>
    </location>
</feature>
<reference evidence="20 21" key="1">
    <citation type="submission" date="2020-04" db="EMBL/GenBank/DDBJ databases">
        <authorList>
            <person name="Laetsch R D."/>
            <person name="Stevens L."/>
            <person name="Kumar S."/>
            <person name="Blaxter L. M."/>
        </authorList>
    </citation>
    <scope>NUCLEOTIDE SEQUENCE [LARGE SCALE GENOMIC DNA]</scope>
</reference>
<dbReference type="PROSITE" id="PS01209">
    <property type="entry name" value="LDLRA_1"/>
    <property type="match status" value="2"/>
</dbReference>
<dbReference type="InterPro" id="IPR051221">
    <property type="entry name" value="LDLR-related"/>
</dbReference>
<evidence type="ECO:0000256" key="18">
    <source>
        <dbReference type="SAM" id="SignalP"/>
    </source>
</evidence>
<dbReference type="GO" id="GO:0042562">
    <property type="term" value="F:hormone binding"/>
    <property type="evidence" value="ECO:0007669"/>
    <property type="project" value="TreeGrafter"/>
</dbReference>
<evidence type="ECO:0000256" key="1">
    <source>
        <dbReference type="ARBA" id="ARBA00004251"/>
    </source>
</evidence>
<sequence length="900" mass="100496">MLNRIALLGCFLLVSVYAELVRDRVHTGGQSVSSCNSSDTFKCDDGRCIPVAWRCDGDIDCRFGEDEDHCSASCAKNEHMCGKSSILDSRGQLKCVPKRWVCDGEFDCEDKSDEKDCKEITCDKNQFKCEDMSGGFNLCIPKTWICDGQRDCIGGQDEENCSEKKCGKTDFACANGNCIFKNWVCDGEDDCGDDSDEFINAPSFCNKTTNVCDSADMFRCPNGDCIPAKWRCDGQSDCRDHADERNCSVVQHTCKFAEEFACKTSQACISRNWYCDGEEDCPDGSDEENCESYSKKCASGERSCPPTFGAYGAESGLLICIPSNAFCDGIEDCPDGGDERGCNVTAECTEQEYQCPSTPIQCFNRTDLCKNSKFDCGDGALSICGDSNITEFCTKNSQGCTCRKSYVKDVEVCYCKEGYKLVDGNCVDINECEIAGTCDQICVNKEGSYYCACHPGYKLSYSKDQIGRVPNRCRAMGGDPLVLLSTRASIRQFDLVTNSHFPLSSKPGSAVAMDFHLTNGTLVWSDINKKRILMCKIGNSTNGILFSEICDENHFVVLNENINTPDGLAIDWVHDLLFWTDGGLDQINVLNLKSGKRRVLFSSELEEPRAIAVDPEVGLIFWTDWGKKARIERAGMDGQHRIVIVEGDRVVWPNGLALDYVDKRVYWADAKIKSIFSCDYWGKRIKTVLHSHEYLHHPFSLAVFEDRVYYTDWEHDGVITANKFTGQDVRKVMDNVPSPMTVKIYHRQAQPVMDNKCLGALCTELCLPRAVYREENRLAEKSWHDRPFSCACEGTRADDIFECIVNMESGSGISMIGVFSLFVFAGICIGMFVMYRRRHGAGAFTALNFDNPIYRRTTEPSEHQMEDPFRDPFVEPDNREATGLPALVGDTERPPNGLQV</sequence>
<dbReference type="SMART" id="SM00181">
    <property type="entry name" value="EGF"/>
    <property type="match status" value="2"/>
</dbReference>
<dbReference type="OrthoDB" id="664115at2759"/>